<evidence type="ECO:0000313" key="4">
    <source>
        <dbReference type="Proteomes" id="UP000039865"/>
    </source>
</evidence>
<dbReference type="OrthoDB" id="10575708at2759"/>
<dbReference type="SUPFAM" id="SSF46565">
    <property type="entry name" value="Chaperone J-domain"/>
    <property type="match status" value="1"/>
</dbReference>
<keyword evidence="4" id="KW-1185">Reference proteome</keyword>
<dbReference type="PROSITE" id="PS50076">
    <property type="entry name" value="DNAJ_2"/>
    <property type="match status" value="1"/>
</dbReference>
<dbReference type="EMBL" id="CCKQ01014853">
    <property type="protein sequence ID" value="CDW86651.1"/>
    <property type="molecule type" value="Genomic_DNA"/>
</dbReference>
<dbReference type="SMART" id="SM00271">
    <property type="entry name" value="DnaJ"/>
    <property type="match status" value="1"/>
</dbReference>
<name>A0A078AX58_STYLE</name>
<reference evidence="3 4" key="1">
    <citation type="submission" date="2014-06" db="EMBL/GenBank/DDBJ databases">
        <authorList>
            <person name="Swart Estienne"/>
        </authorList>
    </citation>
    <scope>NUCLEOTIDE SEQUENCE [LARGE SCALE GENOMIC DNA]</scope>
    <source>
        <strain evidence="3 4">130c</strain>
    </source>
</reference>
<keyword evidence="1" id="KW-0472">Membrane</keyword>
<dbReference type="AlphaFoldDB" id="A0A078AX58"/>
<proteinExistence type="predicted"/>
<dbReference type="CDD" id="cd06257">
    <property type="entry name" value="DnaJ"/>
    <property type="match status" value="1"/>
</dbReference>
<dbReference type="InterPro" id="IPR036869">
    <property type="entry name" value="J_dom_sf"/>
</dbReference>
<dbReference type="Pfam" id="PF00226">
    <property type="entry name" value="DnaJ"/>
    <property type="match status" value="1"/>
</dbReference>
<keyword evidence="1" id="KW-0812">Transmembrane</keyword>
<accession>A0A078AX58</accession>
<dbReference type="InterPro" id="IPR001623">
    <property type="entry name" value="DnaJ_domain"/>
</dbReference>
<dbReference type="Proteomes" id="UP000039865">
    <property type="component" value="Unassembled WGS sequence"/>
</dbReference>
<keyword evidence="1" id="KW-1133">Transmembrane helix</keyword>
<dbReference type="Gene3D" id="1.10.287.110">
    <property type="entry name" value="DnaJ domain"/>
    <property type="match status" value="1"/>
</dbReference>
<gene>
    <name evidence="3" type="primary">Contig3939.g4211</name>
    <name evidence="3" type="ORF">STYLEM_15748</name>
</gene>
<feature type="domain" description="J" evidence="2">
    <location>
        <begin position="9"/>
        <end position="74"/>
    </location>
</feature>
<evidence type="ECO:0000259" key="2">
    <source>
        <dbReference type="PROSITE" id="PS50076"/>
    </source>
</evidence>
<feature type="transmembrane region" description="Helical" evidence="1">
    <location>
        <begin position="133"/>
        <end position="152"/>
    </location>
</feature>
<organism evidence="3 4">
    <name type="scientific">Stylonychia lemnae</name>
    <name type="common">Ciliate</name>
    <dbReference type="NCBI Taxonomy" id="5949"/>
    <lineage>
        <taxon>Eukaryota</taxon>
        <taxon>Sar</taxon>
        <taxon>Alveolata</taxon>
        <taxon>Ciliophora</taxon>
        <taxon>Intramacronucleata</taxon>
        <taxon>Spirotrichea</taxon>
        <taxon>Stichotrichia</taxon>
        <taxon>Sporadotrichida</taxon>
        <taxon>Oxytrichidae</taxon>
        <taxon>Stylonychinae</taxon>
        <taxon>Stylonychia</taxon>
    </lineage>
</organism>
<sequence length="313" mass="37212">MQFIGRPENYFEILNLDNTIVTQEKIRLSYEDLNNKFNPANNPDPENLKKFKKIQEAYDCLRITPCRMQYKKFGNYIQNMGGDSASNDPVGSTDWRVGSSLVYYVTFALLAAAMSTVEVRYNIMKFLQQKNGLRYSLALAVVFCLNEIQWMVEVKSENDENYQPRSSTLAIAKLFPPTYCLFEKIYVMQLVYLFIFNLVCTYSKTFGIDEHKKKINIVREIIQNQIIIDQNLREIYKKMKGEEFPNDKTYLRKEIKEYRKQRQNDVKLQMEALIKDKKKEEIEWHKKRNMWAVRLCQGSCFLFFIYKKFMQSS</sequence>
<feature type="transmembrane region" description="Helical" evidence="1">
    <location>
        <begin position="185"/>
        <end position="203"/>
    </location>
</feature>
<feature type="transmembrane region" description="Helical" evidence="1">
    <location>
        <begin position="101"/>
        <end position="121"/>
    </location>
</feature>
<protein>
    <recommendedName>
        <fullName evidence="2">J domain-containing protein</fullName>
    </recommendedName>
</protein>
<evidence type="ECO:0000256" key="1">
    <source>
        <dbReference type="SAM" id="Phobius"/>
    </source>
</evidence>
<evidence type="ECO:0000313" key="3">
    <source>
        <dbReference type="EMBL" id="CDW86651.1"/>
    </source>
</evidence>
<dbReference type="InParanoid" id="A0A078AX58"/>